<dbReference type="CDD" id="cd08368">
    <property type="entry name" value="LIM"/>
    <property type="match status" value="2"/>
</dbReference>
<feature type="compositionally biased region" description="Basic and acidic residues" evidence="5">
    <location>
        <begin position="974"/>
        <end position="987"/>
    </location>
</feature>
<dbReference type="OrthoDB" id="775356at2759"/>
<dbReference type="SUPFAM" id="SSF49562">
    <property type="entry name" value="C2 domain (Calcium/lipid-binding domain, CaLB)"/>
    <property type="match status" value="2"/>
</dbReference>
<dbReference type="PROSITE" id="PS00478">
    <property type="entry name" value="LIM_DOMAIN_1"/>
    <property type="match status" value="3"/>
</dbReference>
<dbReference type="GO" id="GO:0046872">
    <property type="term" value="F:metal ion binding"/>
    <property type="evidence" value="ECO:0007669"/>
    <property type="project" value="UniProtKB-KW"/>
</dbReference>
<proteinExistence type="predicted"/>
<keyword evidence="4" id="KW-0440">LIM domain</keyword>
<dbReference type="InterPro" id="IPR008936">
    <property type="entry name" value="Rho_GTPase_activation_prot"/>
</dbReference>
<dbReference type="GO" id="GO:0005096">
    <property type="term" value="F:GTPase activator activity"/>
    <property type="evidence" value="ECO:0007669"/>
    <property type="project" value="UniProtKB-KW"/>
</dbReference>
<dbReference type="PROSITE" id="PS50004">
    <property type="entry name" value="C2"/>
    <property type="match status" value="2"/>
</dbReference>
<dbReference type="InterPro" id="IPR035892">
    <property type="entry name" value="C2_domain_sf"/>
</dbReference>
<feature type="region of interest" description="Disordered" evidence="5">
    <location>
        <begin position="974"/>
        <end position="1037"/>
    </location>
</feature>
<dbReference type="Gene3D" id="2.10.110.10">
    <property type="entry name" value="Cysteine Rich Protein"/>
    <property type="match status" value="3"/>
</dbReference>
<organism evidence="10 11">
    <name type="scientific">Blyttiomyces helicus</name>
    <dbReference type="NCBI Taxonomy" id="388810"/>
    <lineage>
        <taxon>Eukaryota</taxon>
        <taxon>Fungi</taxon>
        <taxon>Fungi incertae sedis</taxon>
        <taxon>Chytridiomycota</taxon>
        <taxon>Chytridiomycota incertae sedis</taxon>
        <taxon>Chytridiomycetes</taxon>
        <taxon>Chytridiomycetes incertae sedis</taxon>
        <taxon>Blyttiomyces</taxon>
    </lineage>
</organism>
<feature type="compositionally biased region" description="Polar residues" evidence="5">
    <location>
        <begin position="1229"/>
        <end position="1250"/>
    </location>
</feature>
<dbReference type="CDD" id="cd00029">
    <property type="entry name" value="C1"/>
    <property type="match status" value="1"/>
</dbReference>
<evidence type="ECO:0000256" key="4">
    <source>
        <dbReference type="PROSITE-ProRule" id="PRU00125"/>
    </source>
</evidence>
<keyword evidence="3 4" id="KW-0862">Zinc</keyword>
<dbReference type="SUPFAM" id="SSF57889">
    <property type="entry name" value="Cysteine-rich domain"/>
    <property type="match status" value="1"/>
</dbReference>
<feature type="compositionally biased region" description="Pro residues" evidence="5">
    <location>
        <begin position="1201"/>
        <end position="1212"/>
    </location>
</feature>
<dbReference type="PANTHER" id="PTHR10194:SF60">
    <property type="entry name" value="RAS GTPASE-ACTIVATING PROTEIN RASKOL"/>
    <property type="match status" value="1"/>
</dbReference>
<accession>A0A4P9WJB6</accession>
<keyword evidence="2 4" id="KW-0479">Metal-binding</keyword>
<feature type="compositionally biased region" description="Low complexity" evidence="5">
    <location>
        <begin position="1179"/>
        <end position="1192"/>
    </location>
</feature>
<feature type="domain" description="C2" evidence="6">
    <location>
        <begin position="325"/>
        <end position="449"/>
    </location>
</feature>
<evidence type="ECO:0000313" key="10">
    <source>
        <dbReference type="EMBL" id="RKO93011.1"/>
    </source>
</evidence>
<evidence type="ECO:0000256" key="2">
    <source>
        <dbReference type="ARBA" id="ARBA00022723"/>
    </source>
</evidence>
<dbReference type="InterPro" id="IPR000008">
    <property type="entry name" value="C2_dom"/>
</dbReference>
<feature type="compositionally biased region" description="Polar residues" evidence="5">
    <location>
        <begin position="1146"/>
        <end position="1166"/>
    </location>
</feature>
<keyword evidence="1" id="KW-0343">GTPase activation</keyword>
<dbReference type="InterPro" id="IPR001936">
    <property type="entry name" value="RasGAP_dom"/>
</dbReference>
<dbReference type="Pfam" id="PF00168">
    <property type="entry name" value="C2"/>
    <property type="match status" value="2"/>
</dbReference>
<evidence type="ECO:0000259" key="9">
    <source>
        <dbReference type="PROSITE" id="PS50081"/>
    </source>
</evidence>
<feature type="domain" description="Ras-GAP" evidence="7">
    <location>
        <begin position="611"/>
        <end position="813"/>
    </location>
</feature>
<evidence type="ECO:0000256" key="3">
    <source>
        <dbReference type="ARBA" id="ARBA00022833"/>
    </source>
</evidence>
<dbReference type="EMBL" id="KZ994408">
    <property type="protein sequence ID" value="RKO93011.1"/>
    <property type="molecule type" value="Genomic_DNA"/>
</dbReference>
<sequence length="1552" mass="171844">MGGIGLSSRLTVDYSARKAFLATKSGQPEGWIFPRPNPASLAVEMYKKSGLTALPREEINPNKSTPPKTTPRRGARSYSRSDPHPLLRRADPLDPPLPRRQIRGVATNMPASSTSASTVAYGGPPKGPPRPPVRQFYVRSVQFNVLLDWRRWWGGRWVVGGGKQTWCFGRRGLPQWSCRTRRLMDRVESEDAARREKIRVRTFWTKVAPGGQVPDASDWPISGWSRQARLTIIEAKNLFPEKSRHCDTFCSVSIESGEELRTPTVYNESSPFFGEELVFEENLPSELRRLTVTVWQDSAAGVAGWEKPIGRVSFPKEFLVEQLLEEEQVRIGVRMEQDDSDKRFRKFIVTIFEAKNLCTPVSGGKRDPYIVCHLLPDPEATTSQRTQCIKETLNPTYNETLTFLVTENHPNQELHVSVWDAMHSNAFVGQFTISLDSMEPGSAIEPRWRGLLPMPARVIKARASKAEKRRTGDVDMDMSALSRAKQLVRSIQSGSQDADPARTKRAHKLIDTKFTAISFCGHCAGVMPVQKTHYQCSICCHVPCAKLTTNNCGSVVPHYRVAFGGPLGTLRLRIKYSESAVLPLENYLPFLDLVAQHQFRLAHLFGKVSKDREEAAMCFIKLTEAQAKTQPFLFALITAEIEETSDPNTLFRANSMASKALEVYMKHLGSKYLVKTLGDIIKQIVSKKVHVEVVEDALTCSLILRDWKKWKMSKKRERLLTNGIKKYWTLFWRRAARYHREPQTNNRPQNQVINKFPKDDFVRYTSVGGFIFLRFFAPAIFGPKLFGLIDEYVEPKTARTLTLLAKTLQSLANLAPFGHKEPYMMALNPFIEENIERMKGYIDLLAVKESVVPKEAALHHVHYEVAREAARLFHFYVRASPLIIQSMAARDAFLIRNLTRAVARLTIETTEMSGDHSSPLSFPSSWLNVFRKISLKRSYASVLDLRSKFMFFAGSGVTSDMNLAELPISQKSSRLDLSDGAQGDREGSTASLSKSLSGREKSSSDIREGSTASLSKSASGREKSSSDIRGPQSRNASIEAINERSNVLMEVKDSTQSTTSPSRASDNTSLYKSVATSEMAELYAGIPRPPPIPLPASPSTSERAGAGMYSFPGNRRSTIADLDNALARLAASLGSIAQAQLRPEASESQEATGSLTPTGRTPSSKGQVLPEAESASPKTSSPTVSASGSPSVMKRTLERSPGPPPKTPPPSSPLESRSQGRAESPLTPPSSRVDSPQNVDSKSSTPTQATRPGRGRGRGRGGGRNLPGAVPSPDIMAMLANAKDNALGIVDAGLVSRGTCHSCTKPVIGDGFVELGGLLWHQDHFVCAVCLNLLTVNDAYMYKGLPHCAADLAIIKAKVIHSSLCALCICGLRGTVNPTLLIFGPLDAGARMPTLWTADYGGDGRHSSWKRLPPKLLRFPLCRRDYYKRAELMCGMCGDFIEKEYITVAGRKYHVGCKRCKLCDETMALKTYFTIGEDIYCTVHQGEILTCGGCSRVITDNSGKILRSLTSGRPFHMQCFACDSCGQQLSNTQFYEKEDRLKCENCFLASYM</sequence>
<dbReference type="InterPro" id="IPR001781">
    <property type="entry name" value="Znf_LIM"/>
</dbReference>
<dbReference type="PROSITE" id="PS50018">
    <property type="entry name" value="RAS_GTPASE_ACTIV_2"/>
    <property type="match status" value="1"/>
</dbReference>
<dbReference type="CDD" id="cd00030">
    <property type="entry name" value="C2"/>
    <property type="match status" value="1"/>
</dbReference>
<name>A0A4P9WJB6_9FUNG</name>
<dbReference type="SMART" id="SM00132">
    <property type="entry name" value="LIM"/>
    <property type="match status" value="3"/>
</dbReference>
<dbReference type="PANTHER" id="PTHR10194">
    <property type="entry name" value="RAS GTPASE-ACTIVATING PROTEINS"/>
    <property type="match status" value="1"/>
</dbReference>
<feature type="compositionally biased region" description="Basic and acidic residues" evidence="5">
    <location>
        <begin position="997"/>
        <end position="1008"/>
    </location>
</feature>
<feature type="domain" description="Phorbol-ester/DAG-type" evidence="9">
    <location>
        <begin position="506"/>
        <end position="552"/>
    </location>
</feature>
<keyword evidence="11" id="KW-1185">Reference proteome</keyword>
<dbReference type="PROSITE" id="PS50023">
    <property type="entry name" value="LIM_DOMAIN_2"/>
    <property type="match status" value="2"/>
</dbReference>
<gene>
    <name evidence="10" type="ORF">BDK51DRAFT_28758</name>
</gene>
<dbReference type="InterPro" id="IPR039360">
    <property type="entry name" value="Ras_GTPase"/>
</dbReference>
<dbReference type="SMART" id="SM00323">
    <property type="entry name" value="RasGAP"/>
    <property type="match status" value="1"/>
</dbReference>
<dbReference type="Proteomes" id="UP000269721">
    <property type="component" value="Unassembled WGS sequence"/>
</dbReference>
<evidence type="ECO:0000256" key="5">
    <source>
        <dbReference type="SAM" id="MobiDB-lite"/>
    </source>
</evidence>
<dbReference type="Pfam" id="PF00616">
    <property type="entry name" value="RasGAP"/>
    <property type="match status" value="2"/>
</dbReference>
<evidence type="ECO:0000313" key="11">
    <source>
        <dbReference type="Proteomes" id="UP000269721"/>
    </source>
</evidence>
<feature type="domain" description="LIM zinc-binding" evidence="8">
    <location>
        <begin position="1489"/>
        <end position="1552"/>
    </location>
</feature>
<evidence type="ECO:0000259" key="7">
    <source>
        <dbReference type="PROSITE" id="PS50018"/>
    </source>
</evidence>
<evidence type="ECO:0000256" key="1">
    <source>
        <dbReference type="ARBA" id="ARBA00022468"/>
    </source>
</evidence>
<feature type="region of interest" description="Disordered" evidence="5">
    <location>
        <begin position="51"/>
        <end position="128"/>
    </location>
</feature>
<dbReference type="Pfam" id="PF00412">
    <property type="entry name" value="LIM"/>
    <property type="match status" value="3"/>
</dbReference>
<evidence type="ECO:0000259" key="6">
    <source>
        <dbReference type="PROSITE" id="PS50004"/>
    </source>
</evidence>
<evidence type="ECO:0000259" key="8">
    <source>
        <dbReference type="PROSITE" id="PS50023"/>
    </source>
</evidence>
<dbReference type="Gene3D" id="1.10.506.10">
    <property type="entry name" value="GTPase Activation - p120gap, domain 1"/>
    <property type="match status" value="2"/>
</dbReference>
<protein>
    <submittedName>
        <fullName evidence="10">Uncharacterized protein</fullName>
    </submittedName>
</protein>
<dbReference type="SUPFAM" id="SSF48350">
    <property type="entry name" value="GTPase activation domain, GAP"/>
    <property type="match status" value="1"/>
</dbReference>
<feature type="domain" description="LIM zinc-binding" evidence="8">
    <location>
        <begin position="1298"/>
        <end position="1358"/>
    </location>
</feature>
<dbReference type="Gene3D" id="2.60.40.150">
    <property type="entry name" value="C2 domain"/>
    <property type="match status" value="2"/>
</dbReference>
<dbReference type="InterPro" id="IPR046349">
    <property type="entry name" value="C1-like_sf"/>
</dbReference>
<feature type="region of interest" description="Disordered" evidence="5">
    <location>
        <begin position="1140"/>
        <end position="1271"/>
    </location>
</feature>
<feature type="region of interest" description="Disordered" evidence="5">
    <location>
        <begin position="1051"/>
        <end position="1070"/>
    </location>
</feature>
<feature type="compositionally biased region" description="Polar residues" evidence="5">
    <location>
        <begin position="109"/>
        <end position="118"/>
    </location>
</feature>
<dbReference type="SUPFAM" id="SSF57716">
    <property type="entry name" value="Glucocorticoid receptor-like (DNA-binding domain)"/>
    <property type="match status" value="1"/>
</dbReference>
<dbReference type="InterPro" id="IPR002219">
    <property type="entry name" value="PKC_DAG/PE"/>
</dbReference>
<reference evidence="11" key="1">
    <citation type="journal article" date="2018" name="Nat. Microbiol.">
        <title>Leveraging single-cell genomics to expand the fungal tree of life.</title>
        <authorList>
            <person name="Ahrendt S.R."/>
            <person name="Quandt C.A."/>
            <person name="Ciobanu D."/>
            <person name="Clum A."/>
            <person name="Salamov A."/>
            <person name="Andreopoulos B."/>
            <person name="Cheng J.F."/>
            <person name="Woyke T."/>
            <person name="Pelin A."/>
            <person name="Henrissat B."/>
            <person name="Reynolds N.K."/>
            <person name="Benny G.L."/>
            <person name="Smith M.E."/>
            <person name="James T.Y."/>
            <person name="Grigoriev I.V."/>
        </authorList>
    </citation>
    <scope>NUCLEOTIDE SEQUENCE [LARGE SCALE GENOMIC DNA]</scope>
</reference>
<dbReference type="PROSITE" id="PS50081">
    <property type="entry name" value="ZF_DAG_PE_2"/>
    <property type="match status" value="1"/>
</dbReference>
<feature type="compositionally biased region" description="Polar residues" evidence="5">
    <location>
        <begin position="1054"/>
        <end position="1070"/>
    </location>
</feature>
<feature type="domain" description="C2" evidence="6">
    <location>
        <begin position="209"/>
        <end position="324"/>
    </location>
</feature>
<dbReference type="SMART" id="SM00239">
    <property type="entry name" value="C2"/>
    <property type="match status" value="2"/>
</dbReference>
<feature type="compositionally biased region" description="Basic and acidic residues" evidence="5">
    <location>
        <begin position="79"/>
        <end position="92"/>
    </location>
</feature>